<name>A0A2Y8ZLD6_9MICO</name>
<protein>
    <recommendedName>
        <fullName evidence="3">DUF3626 domain-containing protein</fullName>
    </recommendedName>
</protein>
<organism evidence="1 2">
    <name type="scientific">Branchiibius hedensis</name>
    <dbReference type="NCBI Taxonomy" id="672460"/>
    <lineage>
        <taxon>Bacteria</taxon>
        <taxon>Bacillati</taxon>
        <taxon>Actinomycetota</taxon>
        <taxon>Actinomycetes</taxon>
        <taxon>Micrococcales</taxon>
        <taxon>Dermacoccaceae</taxon>
        <taxon>Branchiibius</taxon>
    </lineage>
</organism>
<dbReference type="InterPro" id="IPR022074">
    <property type="entry name" value="DUF3626"/>
</dbReference>
<dbReference type="Pfam" id="PF12294">
    <property type="entry name" value="DUF3626"/>
    <property type="match status" value="2"/>
</dbReference>
<evidence type="ECO:0000313" key="2">
    <source>
        <dbReference type="Proteomes" id="UP000250028"/>
    </source>
</evidence>
<evidence type="ECO:0000313" key="1">
    <source>
        <dbReference type="EMBL" id="SSA32785.1"/>
    </source>
</evidence>
<keyword evidence="2" id="KW-1185">Reference proteome</keyword>
<accession>A0A2Y8ZLD6</accession>
<sequence>MWAAAAVERIDRRATGQELDRTQRITLNFHPDRATARGVPTIEALALDGLYRSQFETGTSNGGLTAHRGGARWQWENQLFDGAYDDAPAAERPKYGALNHRRRALGGAPRFGSAHFRLVESALDRATFCFPDSAMNPTDFATAKHFDLLRLADRFDRMERGPAVEPEEGDLLDGYIEAQVHGVVELATDVAALVLDPCYRGTFVEEVAQRLAVELEWHEGRILTVGELSRRAYYRDPGAQRVGLAIARDGVLDARIVGEASRTGRFRAQDLKQVWHLIARFGQPAFG</sequence>
<dbReference type="Proteomes" id="UP000250028">
    <property type="component" value="Unassembled WGS sequence"/>
</dbReference>
<dbReference type="EMBL" id="UESZ01000001">
    <property type="protein sequence ID" value="SSA32785.1"/>
    <property type="molecule type" value="Genomic_DNA"/>
</dbReference>
<gene>
    <name evidence="1" type="ORF">SAMN04489750_0049</name>
</gene>
<dbReference type="AlphaFoldDB" id="A0A2Y8ZLD6"/>
<evidence type="ECO:0008006" key="3">
    <source>
        <dbReference type="Google" id="ProtNLM"/>
    </source>
</evidence>
<reference evidence="2" key="1">
    <citation type="submission" date="2016-10" db="EMBL/GenBank/DDBJ databases">
        <authorList>
            <person name="Varghese N."/>
            <person name="Submissions S."/>
        </authorList>
    </citation>
    <scope>NUCLEOTIDE SEQUENCE [LARGE SCALE GENOMIC DNA]</scope>
    <source>
        <strain evidence="2">DSM 22951</strain>
    </source>
</reference>
<proteinExistence type="predicted"/>